<feature type="compositionally biased region" description="Acidic residues" evidence="1">
    <location>
        <begin position="118"/>
        <end position="140"/>
    </location>
</feature>
<evidence type="ECO:0000313" key="3">
    <source>
        <dbReference type="Proteomes" id="UP000464495"/>
    </source>
</evidence>
<dbReference type="RefSeq" id="WP_161861164.1">
    <property type="nucleotide sequence ID" value="NZ_CP046620.1"/>
</dbReference>
<organism evidence="2 3">
    <name type="scientific">Algicella marina</name>
    <dbReference type="NCBI Taxonomy" id="2683284"/>
    <lineage>
        <taxon>Bacteria</taxon>
        <taxon>Pseudomonadati</taxon>
        <taxon>Pseudomonadota</taxon>
        <taxon>Alphaproteobacteria</taxon>
        <taxon>Rhodobacterales</taxon>
        <taxon>Paracoccaceae</taxon>
        <taxon>Algicella</taxon>
    </lineage>
</organism>
<sequence length="153" mass="17507">MSDRFHYGQLMHKALQGVMSEVLQSVAENGLPGEHHFFITFDTHHPGVDIAPYLKERYPEEMTIVIQHWFADLTVLQDRFSITLNFADMPEVLVVPFDAIKTFVDPSAEFGLRFDAHENDDDEDEENDVDEAEDAEETDGSGDVVSLDHFRKH</sequence>
<gene>
    <name evidence="2" type="ORF">GO499_05005</name>
</gene>
<evidence type="ECO:0008006" key="4">
    <source>
        <dbReference type="Google" id="ProtNLM"/>
    </source>
</evidence>
<dbReference type="InterPro" id="IPR007481">
    <property type="entry name" value="SspB"/>
</dbReference>
<dbReference type="EMBL" id="CP046620">
    <property type="protein sequence ID" value="QHQ34595.1"/>
    <property type="molecule type" value="Genomic_DNA"/>
</dbReference>
<protein>
    <recommendedName>
        <fullName evidence="4">Stringent starvation protein B</fullName>
    </recommendedName>
</protein>
<proteinExistence type="predicted"/>
<evidence type="ECO:0000313" key="2">
    <source>
        <dbReference type="EMBL" id="QHQ34595.1"/>
    </source>
</evidence>
<evidence type="ECO:0000256" key="1">
    <source>
        <dbReference type="SAM" id="MobiDB-lite"/>
    </source>
</evidence>
<accession>A0A6P1SYI7</accession>
<dbReference type="Gene3D" id="2.30.30.220">
    <property type="entry name" value="SspB-like"/>
    <property type="match status" value="1"/>
</dbReference>
<dbReference type="Proteomes" id="UP000464495">
    <property type="component" value="Chromosome"/>
</dbReference>
<dbReference type="AlphaFoldDB" id="A0A6P1SYI7"/>
<name>A0A6P1SYI7_9RHOB</name>
<dbReference type="InterPro" id="IPR036760">
    <property type="entry name" value="SspB-like_sf"/>
</dbReference>
<reference evidence="2 3" key="1">
    <citation type="submission" date="2019-12" db="EMBL/GenBank/DDBJ databases">
        <title>Complete genome sequence of Algicella marina strain 9Alg 56(T) isolated from the red alga Tichocarpus crinitus.</title>
        <authorList>
            <person name="Kim S.-G."/>
            <person name="Nedashkovskaya O.I."/>
        </authorList>
    </citation>
    <scope>NUCLEOTIDE SEQUENCE [LARGE SCALE GENOMIC DNA]</scope>
    <source>
        <strain evidence="2 3">9Alg 56</strain>
    </source>
</reference>
<dbReference type="KEGG" id="amaq:GO499_05005"/>
<dbReference type="SUPFAM" id="SSF101738">
    <property type="entry name" value="SspB-like"/>
    <property type="match status" value="1"/>
</dbReference>
<dbReference type="Pfam" id="PF04386">
    <property type="entry name" value="SspB"/>
    <property type="match status" value="1"/>
</dbReference>
<feature type="region of interest" description="Disordered" evidence="1">
    <location>
        <begin position="114"/>
        <end position="153"/>
    </location>
</feature>
<keyword evidence="3" id="KW-1185">Reference proteome</keyword>